<comment type="caution">
    <text evidence="1">The sequence shown here is derived from an EMBL/GenBank/DDBJ whole genome shotgun (WGS) entry which is preliminary data.</text>
</comment>
<sequence>MVSRKLFKAIQGSTRPYTLSALRKTYPRLETLGDCLLKDKRVTDHIAVTSVSGADCSELGQDFIVIPDFITELEHDDLVKASEKKLKRLATYDSDHIDNVIHNYRECQVSDWFPYEIAVNPIIDRVKALFSRDITFLPTHVLDLNDDGIIKPHVDNLELSGSVIAGLCLVSDSVIKFQPLKEQDGLKFEVLAPKNCLYIQRNSVRYNFTHAIPNDPHLRTFAGRRLENSRRISLIFRDLKPIFP</sequence>
<organism evidence="1 2">
    <name type="scientific">Entomophthora muscae</name>
    <dbReference type="NCBI Taxonomy" id="34485"/>
    <lineage>
        <taxon>Eukaryota</taxon>
        <taxon>Fungi</taxon>
        <taxon>Fungi incertae sedis</taxon>
        <taxon>Zoopagomycota</taxon>
        <taxon>Entomophthoromycotina</taxon>
        <taxon>Entomophthoromycetes</taxon>
        <taxon>Entomophthorales</taxon>
        <taxon>Entomophthoraceae</taxon>
        <taxon>Entomophthora</taxon>
    </lineage>
</organism>
<reference evidence="1" key="1">
    <citation type="submission" date="2022-04" db="EMBL/GenBank/DDBJ databases">
        <title>Genome of the entomopathogenic fungus Entomophthora muscae.</title>
        <authorList>
            <person name="Elya C."/>
            <person name="Lovett B.R."/>
            <person name="Lee E."/>
            <person name="Macias A.M."/>
            <person name="Hajek A.E."/>
            <person name="De Bivort B.L."/>
            <person name="Kasson M.T."/>
            <person name="De Fine Licht H.H."/>
            <person name="Stajich J.E."/>
        </authorList>
    </citation>
    <scope>NUCLEOTIDE SEQUENCE</scope>
    <source>
        <strain evidence="1">Berkeley</strain>
    </source>
</reference>
<gene>
    <name evidence="1" type="ORF">DSO57_1010705</name>
</gene>
<evidence type="ECO:0000313" key="2">
    <source>
        <dbReference type="Proteomes" id="UP001165960"/>
    </source>
</evidence>
<dbReference type="Proteomes" id="UP001165960">
    <property type="component" value="Unassembled WGS sequence"/>
</dbReference>
<keyword evidence="2" id="KW-1185">Reference proteome</keyword>
<proteinExistence type="predicted"/>
<accession>A0ACC2T6K4</accession>
<name>A0ACC2T6K4_9FUNG</name>
<protein>
    <submittedName>
        <fullName evidence="1">Uncharacterized protein</fullName>
    </submittedName>
</protein>
<dbReference type="EMBL" id="QTSX02003586">
    <property type="protein sequence ID" value="KAJ9070220.1"/>
    <property type="molecule type" value="Genomic_DNA"/>
</dbReference>
<evidence type="ECO:0000313" key="1">
    <source>
        <dbReference type="EMBL" id="KAJ9070220.1"/>
    </source>
</evidence>